<evidence type="ECO:0000256" key="4">
    <source>
        <dbReference type="ARBA" id="ARBA00023163"/>
    </source>
</evidence>
<evidence type="ECO:0000313" key="6">
    <source>
        <dbReference type="EMBL" id="MBB4135318.1"/>
    </source>
</evidence>
<dbReference type="SUPFAM" id="SSF53850">
    <property type="entry name" value="Periplasmic binding protein-like II"/>
    <property type="match status" value="1"/>
</dbReference>
<comment type="similarity">
    <text evidence="1">Belongs to the LysR transcriptional regulatory family.</text>
</comment>
<gene>
    <name evidence="6" type="ORF">BKA16_001870</name>
</gene>
<dbReference type="GO" id="GO:0003700">
    <property type="term" value="F:DNA-binding transcription factor activity"/>
    <property type="evidence" value="ECO:0007669"/>
    <property type="project" value="InterPro"/>
</dbReference>
<evidence type="ECO:0000256" key="3">
    <source>
        <dbReference type="ARBA" id="ARBA00023125"/>
    </source>
</evidence>
<dbReference type="NCBIfam" id="NF008416">
    <property type="entry name" value="PRK11242.1"/>
    <property type="match status" value="1"/>
</dbReference>
<dbReference type="Gene3D" id="3.40.190.290">
    <property type="match status" value="1"/>
</dbReference>
<protein>
    <submittedName>
        <fullName evidence="6">LysR family cyn operon transcriptional activator</fullName>
    </submittedName>
</protein>
<sequence length="304" mass="32981">MELRHIRYLLAVADHGNFTRAAEALHISQPTLSQQIKQLERSLDVELLDRSHRVVTLTDAGAAYAHHARLALRDLDAGSRAVHDVLDLSRGHVRVAMTPTFSAYLVGPLIKRFREECPHLTLTLLETTQDRIETGLMADEIDVGIAFARPHLPGILASGLYVEGLTLATRRGHGLVRRSSATPIDALDDVPLALLSTDFATRTHIDRHFVDSGVTPKVTVEVNSVSSLIEVVRSSDLATVLPTLATDAHDDVARVPVTPALPDRAVELLVREAGHRSSAARAFVTVAHRVSGEVTVSSRGGMDP</sequence>
<dbReference type="PRINTS" id="PR00039">
    <property type="entry name" value="HTHLYSR"/>
</dbReference>
<dbReference type="RefSeq" id="WP_183370375.1">
    <property type="nucleotide sequence ID" value="NZ_BAABHL010000127.1"/>
</dbReference>
<dbReference type="AlphaFoldDB" id="A0A840EYB5"/>
<dbReference type="GO" id="GO:0005829">
    <property type="term" value="C:cytosol"/>
    <property type="evidence" value="ECO:0007669"/>
    <property type="project" value="TreeGrafter"/>
</dbReference>
<dbReference type="InterPro" id="IPR050950">
    <property type="entry name" value="HTH-type_LysR_regulators"/>
</dbReference>
<dbReference type="PANTHER" id="PTHR30419:SF8">
    <property type="entry name" value="NITROGEN ASSIMILATION TRANSCRIPTIONAL ACTIVATOR-RELATED"/>
    <property type="match status" value="1"/>
</dbReference>
<dbReference type="PANTHER" id="PTHR30419">
    <property type="entry name" value="HTH-TYPE TRANSCRIPTIONAL REGULATOR YBHD"/>
    <property type="match status" value="1"/>
</dbReference>
<dbReference type="Proteomes" id="UP000551501">
    <property type="component" value="Unassembled WGS sequence"/>
</dbReference>
<proteinExistence type="inferred from homology"/>
<keyword evidence="3" id="KW-0238">DNA-binding</keyword>
<dbReference type="Pfam" id="PF03466">
    <property type="entry name" value="LysR_substrate"/>
    <property type="match status" value="1"/>
</dbReference>
<dbReference type="Gene3D" id="1.10.10.10">
    <property type="entry name" value="Winged helix-like DNA-binding domain superfamily/Winged helix DNA-binding domain"/>
    <property type="match status" value="1"/>
</dbReference>
<dbReference type="InterPro" id="IPR005119">
    <property type="entry name" value="LysR_subst-bd"/>
</dbReference>
<dbReference type="EMBL" id="JACIFP010000001">
    <property type="protein sequence ID" value="MBB4135318.1"/>
    <property type="molecule type" value="Genomic_DNA"/>
</dbReference>
<dbReference type="FunFam" id="1.10.10.10:FF:000001">
    <property type="entry name" value="LysR family transcriptional regulator"/>
    <property type="match status" value="1"/>
</dbReference>
<dbReference type="GO" id="GO:0003677">
    <property type="term" value="F:DNA binding"/>
    <property type="evidence" value="ECO:0007669"/>
    <property type="project" value="UniProtKB-KW"/>
</dbReference>
<dbReference type="InterPro" id="IPR000847">
    <property type="entry name" value="LysR_HTH_N"/>
</dbReference>
<name>A0A840EYB5_9ACTN</name>
<evidence type="ECO:0000256" key="2">
    <source>
        <dbReference type="ARBA" id="ARBA00023015"/>
    </source>
</evidence>
<dbReference type="InterPro" id="IPR036388">
    <property type="entry name" value="WH-like_DNA-bd_sf"/>
</dbReference>
<comment type="caution">
    <text evidence="6">The sequence shown here is derived from an EMBL/GenBank/DDBJ whole genome shotgun (WGS) entry which is preliminary data.</text>
</comment>
<organism evidence="6 7">
    <name type="scientific">Gordonia humi</name>
    <dbReference type="NCBI Taxonomy" id="686429"/>
    <lineage>
        <taxon>Bacteria</taxon>
        <taxon>Bacillati</taxon>
        <taxon>Actinomycetota</taxon>
        <taxon>Actinomycetes</taxon>
        <taxon>Mycobacteriales</taxon>
        <taxon>Gordoniaceae</taxon>
        <taxon>Gordonia</taxon>
    </lineage>
</organism>
<keyword evidence="7" id="KW-1185">Reference proteome</keyword>
<evidence type="ECO:0000259" key="5">
    <source>
        <dbReference type="PROSITE" id="PS50931"/>
    </source>
</evidence>
<keyword evidence="2" id="KW-0805">Transcription regulation</keyword>
<dbReference type="Pfam" id="PF00126">
    <property type="entry name" value="HTH_1"/>
    <property type="match status" value="1"/>
</dbReference>
<evidence type="ECO:0000313" key="7">
    <source>
        <dbReference type="Proteomes" id="UP000551501"/>
    </source>
</evidence>
<reference evidence="6 7" key="1">
    <citation type="submission" date="2020-08" db="EMBL/GenBank/DDBJ databases">
        <title>Sequencing the genomes of 1000 actinobacteria strains.</title>
        <authorList>
            <person name="Klenk H.-P."/>
        </authorList>
    </citation>
    <scope>NUCLEOTIDE SEQUENCE [LARGE SCALE GENOMIC DNA]</scope>
    <source>
        <strain evidence="6 7">DSM 45298</strain>
    </source>
</reference>
<dbReference type="PROSITE" id="PS50931">
    <property type="entry name" value="HTH_LYSR"/>
    <property type="match status" value="1"/>
</dbReference>
<feature type="domain" description="HTH lysR-type" evidence="5">
    <location>
        <begin position="1"/>
        <end position="58"/>
    </location>
</feature>
<keyword evidence="4" id="KW-0804">Transcription</keyword>
<accession>A0A840EYB5</accession>
<dbReference type="InterPro" id="IPR036390">
    <property type="entry name" value="WH_DNA-bd_sf"/>
</dbReference>
<evidence type="ECO:0000256" key="1">
    <source>
        <dbReference type="ARBA" id="ARBA00009437"/>
    </source>
</evidence>
<dbReference type="SUPFAM" id="SSF46785">
    <property type="entry name" value="Winged helix' DNA-binding domain"/>
    <property type="match status" value="1"/>
</dbReference>